<keyword evidence="1" id="KW-0175">Coiled coil</keyword>
<gene>
    <name evidence="2" type="ORF">AMECASPLE_011606</name>
</gene>
<keyword evidence="3" id="KW-1185">Reference proteome</keyword>
<accession>A0ABV0Y0U2</accession>
<proteinExistence type="predicted"/>
<organism evidence="2 3">
    <name type="scientific">Ameca splendens</name>
    <dbReference type="NCBI Taxonomy" id="208324"/>
    <lineage>
        <taxon>Eukaryota</taxon>
        <taxon>Metazoa</taxon>
        <taxon>Chordata</taxon>
        <taxon>Craniata</taxon>
        <taxon>Vertebrata</taxon>
        <taxon>Euteleostomi</taxon>
        <taxon>Actinopterygii</taxon>
        <taxon>Neopterygii</taxon>
        <taxon>Teleostei</taxon>
        <taxon>Neoteleostei</taxon>
        <taxon>Acanthomorphata</taxon>
        <taxon>Ovalentaria</taxon>
        <taxon>Atherinomorphae</taxon>
        <taxon>Cyprinodontiformes</taxon>
        <taxon>Goodeidae</taxon>
        <taxon>Ameca</taxon>
    </lineage>
</organism>
<feature type="coiled-coil region" evidence="1">
    <location>
        <begin position="15"/>
        <end position="42"/>
    </location>
</feature>
<evidence type="ECO:0000256" key="1">
    <source>
        <dbReference type="SAM" id="Coils"/>
    </source>
</evidence>
<dbReference type="Proteomes" id="UP001469553">
    <property type="component" value="Unassembled WGS sequence"/>
</dbReference>
<comment type="caution">
    <text evidence="2">The sequence shown here is derived from an EMBL/GenBank/DDBJ whole genome shotgun (WGS) entry which is preliminary data.</text>
</comment>
<evidence type="ECO:0000313" key="3">
    <source>
        <dbReference type="Proteomes" id="UP001469553"/>
    </source>
</evidence>
<evidence type="ECO:0000313" key="2">
    <source>
        <dbReference type="EMBL" id="MEQ2287367.1"/>
    </source>
</evidence>
<name>A0ABV0Y0U2_9TELE</name>
<sequence>SLLSPGRTCSGAGTKNALQEKVESLQRQLQCAEKKLLSKELETQERVMKLFVLFPQSLLFPFFSAEQSPAYCHYCITFFNFAISLLHHNLHSLLDHAAFSVALKTCPLTPTFAAL</sequence>
<feature type="non-terminal residue" evidence="2">
    <location>
        <position position="1"/>
    </location>
</feature>
<protein>
    <submittedName>
        <fullName evidence="2">Uncharacterized protein</fullName>
    </submittedName>
</protein>
<dbReference type="EMBL" id="JAHRIP010019513">
    <property type="protein sequence ID" value="MEQ2287367.1"/>
    <property type="molecule type" value="Genomic_DNA"/>
</dbReference>
<reference evidence="2 3" key="1">
    <citation type="submission" date="2021-06" db="EMBL/GenBank/DDBJ databases">
        <authorList>
            <person name="Palmer J.M."/>
        </authorList>
    </citation>
    <scope>NUCLEOTIDE SEQUENCE [LARGE SCALE GENOMIC DNA]</scope>
    <source>
        <strain evidence="2 3">AS_MEX2019</strain>
        <tissue evidence="2">Muscle</tissue>
    </source>
</reference>